<evidence type="ECO:0000313" key="9">
    <source>
        <dbReference type="Proteomes" id="UP000516305"/>
    </source>
</evidence>
<proteinExistence type="predicted"/>
<dbReference type="SUPFAM" id="SSF46626">
    <property type="entry name" value="Cytochrome c"/>
    <property type="match status" value="1"/>
</dbReference>
<dbReference type="Gene3D" id="1.10.760.10">
    <property type="entry name" value="Cytochrome c-like domain"/>
    <property type="match status" value="1"/>
</dbReference>
<dbReference type="Gene3D" id="3.90.10.10">
    <property type="entry name" value="Cytochrome C3"/>
    <property type="match status" value="2"/>
</dbReference>
<feature type="transmembrane region" description="Helical" evidence="5">
    <location>
        <begin position="198"/>
        <end position="216"/>
    </location>
</feature>
<dbReference type="InterPro" id="IPR036909">
    <property type="entry name" value="Cyt_c-like_dom_sf"/>
</dbReference>
<sequence length="412" mass="45911">MNKRSTLRLFSRSLLVLMILAAPGRALAQDIEGDAANGKSIFNSQCAACHKLDKKVVGPALGDVTQRRSTEWLVSWIKDNAALRASGDADANAIFEEFNGSAMPAFPQLSEQDIKDVLVYTIEGSTPVEVETTTETGAAEAEADNTVYLYILGVLLLFMVVLLARVKNTLKLVKGQPTTTMLEDANVFTRTALKNPRVVTVLTIFIAVVFFQQLYVNLMAVNVDAGYQPSQPIKFSHELHAGQNQIDCNYCHSGARKSKHSNIPSANVCMNCHMYVSEGPKYGTEEISKIYDAVGWDAEKGAYIEDYEQKPIKWVRIHKLPDLAYFNHSQHVTAGQIKCQTCHGPVEEMEEVYQYSDLTMGWCINCHRETKVQVESNDYYEEMHAKLKEKYGADAKVTVEMIGGLECGKCHY</sequence>
<gene>
    <name evidence="8" type="ORF">H4K34_10700</name>
</gene>
<keyword evidence="2 4" id="KW-0479">Metal-binding</keyword>
<dbReference type="CDD" id="cd08168">
    <property type="entry name" value="Cytochrom_C3"/>
    <property type="match status" value="1"/>
</dbReference>
<keyword evidence="3 4" id="KW-0408">Iron</keyword>
<dbReference type="GO" id="GO:0020037">
    <property type="term" value="F:heme binding"/>
    <property type="evidence" value="ECO:0007669"/>
    <property type="project" value="InterPro"/>
</dbReference>
<dbReference type="PANTHER" id="PTHR39425:SF1">
    <property type="entry name" value="CYTOCHROME C7-LIKE DOMAIN-CONTAINING PROTEIN"/>
    <property type="match status" value="1"/>
</dbReference>
<evidence type="ECO:0000259" key="7">
    <source>
        <dbReference type="PROSITE" id="PS51007"/>
    </source>
</evidence>
<dbReference type="InterPro" id="IPR036280">
    <property type="entry name" value="Multihaem_cyt_sf"/>
</dbReference>
<dbReference type="AlphaFoldDB" id="A0A7H0VAV0"/>
<feature type="transmembrane region" description="Helical" evidence="5">
    <location>
        <begin position="147"/>
        <end position="166"/>
    </location>
</feature>
<reference evidence="8 9" key="1">
    <citation type="submission" date="2020-08" db="EMBL/GenBank/DDBJ databases">
        <title>Croceimicrobium hydrocarbonivorans gen. nov., sp. nov., a novel marine bacterium isolated from a bacterial consortium that degrades polyethylene terephthalate.</title>
        <authorList>
            <person name="Liu R."/>
        </authorList>
    </citation>
    <scope>NUCLEOTIDE SEQUENCE [LARGE SCALE GENOMIC DNA]</scope>
    <source>
        <strain evidence="8 9">A20-9</strain>
    </source>
</reference>
<keyword evidence="5" id="KW-0472">Membrane</keyword>
<evidence type="ECO:0000256" key="1">
    <source>
        <dbReference type="ARBA" id="ARBA00022617"/>
    </source>
</evidence>
<feature type="chain" id="PRO_5028928483" evidence="6">
    <location>
        <begin position="29"/>
        <end position="412"/>
    </location>
</feature>
<keyword evidence="9" id="KW-1185">Reference proteome</keyword>
<dbReference type="GO" id="GO:0009055">
    <property type="term" value="F:electron transfer activity"/>
    <property type="evidence" value="ECO:0007669"/>
    <property type="project" value="InterPro"/>
</dbReference>
<keyword evidence="1 4" id="KW-0349">Heme</keyword>
<dbReference type="Proteomes" id="UP000516305">
    <property type="component" value="Chromosome"/>
</dbReference>
<feature type="domain" description="Cytochrome c" evidence="7">
    <location>
        <begin position="33"/>
        <end position="125"/>
    </location>
</feature>
<protein>
    <submittedName>
        <fullName evidence="8">C-type cytochrome</fullName>
    </submittedName>
</protein>
<evidence type="ECO:0000256" key="5">
    <source>
        <dbReference type="SAM" id="Phobius"/>
    </source>
</evidence>
<dbReference type="KEGG" id="chyd:H4K34_10700"/>
<dbReference type="PANTHER" id="PTHR39425">
    <property type="entry name" value="LIPOPROTEIN CYTOCHROME C"/>
    <property type="match status" value="1"/>
</dbReference>
<organism evidence="8 9">
    <name type="scientific">Croceimicrobium hydrocarbonivorans</name>
    <dbReference type="NCBI Taxonomy" id="2761580"/>
    <lineage>
        <taxon>Bacteria</taxon>
        <taxon>Pseudomonadati</taxon>
        <taxon>Bacteroidota</taxon>
        <taxon>Flavobacteriia</taxon>
        <taxon>Flavobacteriales</taxon>
        <taxon>Owenweeksiaceae</taxon>
        <taxon>Croceimicrobium</taxon>
    </lineage>
</organism>
<evidence type="ECO:0000256" key="3">
    <source>
        <dbReference type="ARBA" id="ARBA00023004"/>
    </source>
</evidence>
<dbReference type="PROSITE" id="PS51007">
    <property type="entry name" value="CYTC"/>
    <property type="match status" value="1"/>
</dbReference>
<evidence type="ECO:0000313" key="8">
    <source>
        <dbReference type="EMBL" id="QNR22848.1"/>
    </source>
</evidence>
<evidence type="ECO:0000256" key="4">
    <source>
        <dbReference type="PROSITE-ProRule" id="PRU00433"/>
    </source>
</evidence>
<dbReference type="EMBL" id="CP060139">
    <property type="protein sequence ID" value="QNR22848.1"/>
    <property type="molecule type" value="Genomic_DNA"/>
</dbReference>
<evidence type="ECO:0000256" key="6">
    <source>
        <dbReference type="SAM" id="SignalP"/>
    </source>
</evidence>
<keyword evidence="5" id="KW-1133">Transmembrane helix</keyword>
<dbReference type="Pfam" id="PF00034">
    <property type="entry name" value="Cytochrom_C"/>
    <property type="match status" value="1"/>
</dbReference>
<dbReference type="SUPFAM" id="SSF48695">
    <property type="entry name" value="Multiheme cytochromes"/>
    <property type="match status" value="1"/>
</dbReference>
<keyword evidence="6" id="KW-0732">Signal</keyword>
<feature type="signal peptide" evidence="6">
    <location>
        <begin position="1"/>
        <end position="28"/>
    </location>
</feature>
<accession>A0A7H0VAV0</accession>
<name>A0A7H0VAV0_9FLAO</name>
<evidence type="ECO:0000256" key="2">
    <source>
        <dbReference type="ARBA" id="ARBA00022723"/>
    </source>
</evidence>
<keyword evidence="5" id="KW-0812">Transmembrane</keyword>
<dbReference type="GO" id="GO:0046872">
    <property type="term" value="F:metal ion binding"/>
    <property type="evidence" value="ECO:0007669"/>
    <property type="project" value="UniProtKB-KW"/>
</dbReference>
<dbReference type="InterPro" id="IPR009056">
    <property type="entry name" value="Cyt_c-like_dom"/>
</dbReference>